<gene>
    <name evidence="1" type="ORF">FB550_101794</name>
</gene>
<sequence>MQTEHNIRLTSAEISQLWTSYMNDSFSICFLKYFLNNVDDAEIQPVLEYALQLSQSHIPKLTAIFNKENFPIPYGFIEGDDIDINAPRLFSDSYYLRFLLRQSNIGLNAYSMAVSLSVRSDVNSFYTECLTEIAKLHTMTTEVLLSKGLYIRSPYFPIPKNVEFVKEKSFLAGFFADVRPLSALEITNLYSNIQRNALGNVTLIGFSQVAKDAKVKEYLIRGRDIAKKHVEVFSQKLSKDNLPVPMAWDTDITESTTFTFSDKIMMFQVTSLNSIGIAFYGASLSTSPRRDLGLEYSRLMVEVGQYASDGAKIMIDNGWLEQPPLASDRDELANKQ</sequence>
<dbReference type="InterPro" id="IPR021617">
    <property type="entry name" value="DUF3231"/>
</dbReference>
<dbReference type="RefSeq" id="WP_144562398.1">
    <property type="nucleotide sequence ID" value="NZ_VIVN01000001.1"/>
</dbReference>
<dbReference type="InterPro" id="IPR012347">
    <property type="entry name" value="Ferritin-like"/>
</dbReference>
<accession>A0A561DZJ5</accession>
<dbReference type="EMBL" id="VIVN01000001">
    <property type="protein sequence ID" value="TWE08766.1"/>
    <property type="molecule type" value="Genomic_DNA"/>
</dbReference>
<comment type="caution">
    <text evidence="1">The sequence shown here is derived from an EMBL/GenBank/DDBJ whole genome shotgun (WGS) entry which is preliminary data.</text>
</comment>
<name>A0A561DZJ5_9BACI</name>
<dbReference type="AlphaFoldDB" id="A0A561DZJ5"/>
<dbReference type="Gene3D" id="1.20.1260.10">
    <property type="match status" value="2"/>
</dbReference>
<keyword evidence="2" id="KW-1185">Reference proteome</keyword>
<evidence type="ECO:0000313" key="2">
    <source>
        <dbReference type="Proteomes" id="UP000319671"/>
    </source>
</evidence>
<organism evidence="1 2">
    <name type="scientific">Neobacillus bataviensis</name>
    <dbReference type="NCBI Taxonomy" id="220685"/>
    <lineage>
        <taxon>Bacteria</taxon>
        <taxon>Bacillati</taxon>
        <taxon>Bacillota</taxon>
        <taxon>Bacilli</taxon>
        <taxon>Bacillales</taxon>
        <taxon>Bacillaceae</taxon>
        <taxon>Neobacillus</taxon>
    </lineage>
</organism>
<protein>
    <submittedName>
        <fullName evidence="1">Uncharacterized protein DUF3231</fullName>
    </submittedName>
</protein>
<dbReference type="Pfam" id="PF11553">
    <property type="entry name" value="DUF3231"/>
    <property type="match status" value="2"/>
</dbReference>
<evidence type="ECO:0000313" key="1">
    <source>
        <dbReference type="EMBL" id="TWE08766.1"/>
    </source>
</evidence>
<proteinExistence type="predicted"/>
<dbReference type="Proteomes" id="UP000319671">
    <property type="component" value="Unassembled WGS sequence"/>
</dbReference>
<reference evidence="1 2" key="1">
    <citation type="submission" date="2019-06" db="EMBL/GenBank/DDBJ databases">
        <title>Sorghum-associated microbial communities from plants grown in Nebraska, USA.</title>
        <authorList>
            <person name="Schachtman D."/>
        </authorList>
    </citation>
    <scope>NUCLEOTIDE SEQUENCE [LARGE SCALE GENOMIC DNA]</scope>
    <source>
        <strain evidence="1 2">2482</strain>
    </source>
</reference>